<evidence type="ECO:0000259" key="2">
    <source>
        <dbReference type="PROSITE" id="PS51425"/>
    </source>
</evidence>
<feature type="compositionally biased region" description="Basic residues" evidence="1">
    <location>
        <begin position="81"/>
        <end position="100"/>
    </location>
</feature>
<feature type="compositionally biased region" description="Acidic residues" evidence="1">
    <location>
        <begin position="1020"/>
        <end position="1049"/>
    </location>
</feature>
<protein>
    <recommendedName>
        <fullName evidence="2">SCD domain-containing protein</fullName>
    </recommendedName>
</protein>
<dbReference type="AlphaFoldDB" id="A0A6G1GCA0"/>
<feature type="compositionally biased region" description="Low complexity" evidence="1">
    <location>
        <begin position="840"/>
        <end position="851"/>
    </location>
</feature>
<feature type="region of interest" description="Disordered" evidence="1">
    <location>
        <begin position="1116"/>
        <end position="1190"/>
    </location>
</feature>
<reference evidence="5" key="2">
    <citation type="submission" date="2020-04" db="EMBL/GenBank/DDBJ databases">
        <authorList>
            <consortium name="NCBI Genome Project"/>
        </authorList>
    </citation>
    <scope>NUCLEOTIDE SEQUENCE</scope>
    <source>
        <strain evidence="5">CBS 781.70</strain>
    </source>
</reference>
<proteinExistence type="predicted"/>
<dbReference type="GO" id="GO:0000785">
    <property type="term" value="C:chromatin"/>
    <property type="evidence" value="ECO:0007669"/>
    <property type="project" value="TreeGrafter"/>
</dbReference>
<dbReference type="PROSITE" id="PS51425">
    <property type="entry name" value="SCD"/>
    <property type="match status" value="1"/>
</dbReference>
<evidence type="ECO:0000313" key="5">
    <source>
        <dbReference type="RefSeq" id="XP_033537359.1"/>
    </source>
</evidence>
<feature type="region of interest" description="Disordered" evidence="1">
    <location>
        <begin position="1"/>
        <end position="110"/>
    </location>
</feature>
<feature type="compositionally biased region" description="Low complexity" evidence="1">
    <location>
        <begin position="101"/>
        <end position="110"/>
    </location>
</feature>
<dbReference type="Pfam" id="PF24571">
    <property type="entry name" value="HEAT_SCC3-SA"/>
    <property type="match status" value="1"/>
</dbReference>
<dbReference type="InterPro" id="IPR056396">
    <property type="entry name" value="HEAT_SCC3-SA"/>
</dbReference>
<dbReference type="InterPro" id="IPR039662">
    <property type="entry name" value="Cohesin_Scc3/SA"/>
</dbReference>
<evidence type="ECO:0000256" key="1">
    <source>
        <dbReference type="SAM" id="MobiDB-lite"/>
    </source>
</evidence>
<keyword evidence="4" id="KW-1185">Reference proteome</keyword>
<organism evidence="3">
    <name type="scientific">Eremomyces bilateralis CBS 781.70</name>
    <dbReference type="NCBI Taxonomy" id="1392243"/>
    <lineage>
        <taxon>Eukaryota</taxon>
        <taxon>Fungi</taxon>
        <taxon>Dikarya</taxon>
        <taxon>Ascomycota</taxon>
        <taxon>Pezizomycotina</taxon>
        <taxon>Dothideomycetes</taxon>
        <taxon>Dothideomycetes incertae sedis</taxon>
        <taxon>Eremomycetales</taxon>
        <taxon>Eremomycetaceae</taxon>
        <taxon>Eremomyces</taxon>
    </lineage>
</organism>
<dbReference type="Pfam" id="PF21581">
    <property type="entry name" value="SCD"/>
    <property type="match status" value="1"/>
</dbReference>
<accession>A0A6G1GCA0</accession>
<dbReference type="GO" id="GO:0003682">
    <property type="term" value="F:chromatin binding"/>
    <property type="evidence" value="ECO:0007669"/>
    <property type="project" value="TreeGrafter"/>
</dbReference>
<gene>
    <name evidence="3 5" type="ORF">P152DRAFT_390087</name>
</gene>
<dbReference type="Pfam" id="PF08514">
    <property type="entry name" value="STAG"/>
    <property type="match status" value="1"/>
</dbReference>
<feature type="compositionally biased region" description="Acidic residues" evidence="1">
    <location>
        <begin position="49"/>
        <end position="75"/>
    </location>
</feature>
<reference evidence="5" key="3">
    <citation type="submission" date="2025-04" db="UniProtKB">
        <authorList>
            <consortium name="RefSeq"/>
        </authorList>
    </citation>
    <scope>IDENTIFICATION</scope>
    <source>
        <strain evidence="5">CBS 781.70</strain>
    </source>
</reference>
<dbReference type="InterPro" id="IPR020839">
    <property type="entry name" value="SCD"/>
</dbReference>
<dbReference type="InterPro" id="IPR013721">
    <property type="entry name" value="STAG"/>
</dbReference>
<dbReference type="GO" id="GO:0005634">
    <property type="term" value="C:nucleus"/>
    <property type="evidence" value="ECO:0007669"/>
    <property type="project" value="TreeGrafter"/>
</dbReference>
<dbReference type="Gene3D" id="1.25.10.10">
    <property type="entry name" value="Leucine-rich Repeat Variant"/>
    <property type="match status" value="1"/>
</dbReference>
<reference evidence="3 5" key="1">
    <citation type="submission" date="2020-01" db="EMBL/GenBank/DDBJ databases">
        <authorList>
            <consortium name="DOE Joint Genome Institute"/>
            <person name="Haridas S."/>
            <person name="Albert R."/>
            <person name="Binder M."/>
            <person name="Bloem J."/>
            <person name="Labutti K."/>
            <person name="Salamov A."/>
            <person name="Andreopoulos B."/>
            <person name="Baker S.E."/>
            <person name="Barry K."/>
            <person name="Bills G."/>
            <person name="Bluhm B.H."/>
            <person name="Cannon C."/>
            <person name="Castanera R."/>
            <person name="Culley D.E."/>
            <person name="Daum C."/>
            <person name="Ezra D."/>
            <person name="Gonzalez J.B."/>
            <person name="Henrissat B."/>
            <person name="Kuo A."/>
            <person name="Liang C."/>
            <person name="Lipzen A."/>
            <person name="Lutzoni F."/>
            <person name="Magnuson J."/>
            <person name="Mondo S."/>
            <person name="Nolan M."/>
            <person name="Ohm R."/>
            <person name="Pangilinan J."/>
            <person name="Park H.-J."/>
            <person name="Ramirez L."/>
            <person name="Alfaro M."/>
            <person name="Sun H."/>
            <person name="Tritt A."/>
            <person name="Yoshinaga Y."/>
            <person name="Zwiers L.-H."/>
            <person name="Turgeon B.G."/>
            <person name="Goodwin S.B."/>
            <person name="Spatafora J.W."/>
            <person name="Crous P.W."/>
            <person name="Grigoriev I.V."/>
        </authorList>
    </citation>
    <scope>NUCLEOTIDE SEQUENCE</scope>
    <source>
        <strain evidence="3 5">CBS 781.70</strain>
    </source>
</reference>
<dbReference type="Proteomes" id="UP000504638">
    <property type="component" value="Unplaced"/>
</dbReference>
<dbReference type="OrthoDB" id="498590at2759"/>
<feature type="compositionally biased region" description="Acidic residues" evidence="1">
    <location>
        <begin position="1145"/>
        <end position="1156"/>
    </location>
</feature>
<feature type="region of interest" description="Disordered" evidence="1">
    <location>
        <begin position="821"/>
        <end position="851"/>
    </location>
</feature>
<dbReference type="InterPro" id="IPR011989">
    <property type="entry name" value="ARM-like"/>
</dbReference>
<dbReference type="SUPFAM" id="SSF48371">
    <property type="entry name" value="ARM repeat"/>
    <property type="match status" value="1"/>
</dbReference>
<dbReference type="GeneID" id="54416592"/>
<dbReference type="EMBL" id="ML975151">
    <property type="protein sequence ID" value="KAF1815728.1"/>
    <property type="molecule type" value="Genomic_DNA"/>
</dbReference>
<dbReference type="InterPro" id="IPR016024">
    <property type="entry name" value="ARM-type_fold"/>
</dbReference>
<evidence type="ECO:0000313" key="3">
    <source>
        <dbReference type="EMBL" id="KAF1815728.1"/>
    </source>
</evidence>
<dbReference type="PANTHER" id="PTHR11199:SF0">
    <property type="entry name" value="LD34181P-RELATED"/>
    <property type="match status" value="1"/>
</dbReference>
<dbReference type="PANTHER" id="PTHR11199">
    <property type="entry name" value="STROMAL ANTIGEN"/>
    <property type="match status" value="1"/>
</dbReference>
<evidence type="ECO:0000313" key="4">
    <source>
        <dbReference type="Proteomes" id="UP000504638"/>
    </source>
</evidence>
<sequence length="1190" mass="131799">MDTTDVSDLDAPASAPDNRRKSGRVVKKPEVFAPPTSSQATKRKRDYGAEDEDVDMEDDASDEDDEDEDDSEPSEEERREQRRNKRKSGSQRKPAAKKPKANGAGEVNLAIRPAVRAAKAKRSRRPRPRESAIAVGKGLYGDVFSGRKTIEEAITSWLAAFRDGESAAVADLFTFTLKCAGCDHNVDATLVEDPDHFTEKLTDIQDEYQSVRRPQNVTEYPLIARGKGAVSFKQTMVEFYEILVRSIAATTMFDDPALMENIMSWLASMTSASNRPFRHTATVASLAIVSALCDVGSELVATKAQTVRQLDGEKKKGRPNKSRVADIEKKVADQTLHLETLDEIIKGWFDTVFVHRYRDIDPRIRVDCVQALSYWISQYPDLFLEGHYLRYLGWVLSDTHAPTRLEVVRKLRDLFSKPDRLAGLRSFIERFRQRMVEMATQDADPVVRSASVELLDTLRENGSIEPDDIDVVGKLIYDSEARVRQAVVPFFAQNVMDIYELKVEDVGGVESLQEILEDSEHAENPEAPTLEWLKIKSLVELLEAYDSDETEPTNHERVPGSDRYLLIASGVESRFSMAATLLCEKSRDLAEFLDWEYLAAYLLFDHSAPIVNGVATNDIAVRFKDAVRLSDAEELIVLEILNASVKLSLTETAQTLADKKVKRTKAQKQGLIDEQEEASKNLAKLIPRLLNKFGAQPSTASAVLRLERALNLDIFQALREESTMLPALLDDINKQFLTHGNESVLAEASMALLHAKSYEDLEEITAGKLQSLWDDTMSALHFSAQAGNLMTRGSLKSNALLALSNTVLRIANLSSISDCTDPLEASPTTSHRTKSKSKSRSSTQPSPHSDSISLLTTLLHRGVPGTGIPPEINTEEDALVLNATKALLFHLLWKVKHLAALLSTTPPTSIPDAHLDTLAAHRDAFVKALATVIRSRPGADEVRCACVGAVYDLACAFSTLRQFKGRFAQPNGASSSATSPHEDFLALVLNVDPALQDLSIQVLGAAERTYARRSGRALETGDDEEEEPETVDEEPESEEEIDEDEDAETSEERRRERLQRTLVAEQRLCELASKLVLAVAAGLVGKRVAERLGRNKGRLGANFREVVGFFEKRAAGGKKKGATGKAQPQKKGGKGMKSAERVMEVEDDEIEEEEEGVEKMVVDEIEEEDREEDEDVNAGAEEEPESVLGD</sequence>
<name>A0A6G1GCA0_9PEZI</name>
<feature type="domain" description="SCD" evidence="2">
    <location>
        <begin position="353"/>
        <end position="438"/>
    </location>
</feature>
<dbReference type="GO" id="GO:0007062">
    <property type="term" value="P:sister chromatid cohesion"/>
    <property type="evidence" value="ECO:0007669"/>
    <property type="project" value="UniProtKB-ARBA"/>
</dbReference>
<feature type="region of interest" description="Disordered" evidence="1">
    <location>
        <begin position="1013"/>
        <end position="1054"/>
    </location>
</feature>
<dbReference type="RefSeq" id="XP_033537359.1">
    <property type="nucleotide sequence ID" value="XM_033676022.1"/>
</dbReference>
<feature type="compositionally biased region" description="Acidic residues" evidence="1">
    <location>
        <begin position="1163"/>
        <end position="1190"/>
    </location>
</feature>
<dbReference type="GO" id="GO:0008278">
    <property type="term" value="C:cohesin complex"/>
    <property type="evidence" value="ECO:0007669"/>
    <property type="project" value="TreeGrafter"/>
</dbReference>